<dbReference type="Proteomes" id="UP001458880">
    <property type="component" value="Unassembled WGS sequence"/>
</dbReference>
<dbReference type="AlphaFoldDB" id="A0AAW1IFQ9"/>
<protein>
    <submittedName>
        <fullName evidence="1">Uncharacterized protein</fullName>
    </submittedName>
</protein>
<name>A0AAW1IFQ9_POPJA</name>
<accession>A0AAW1IFQ9</accession>
<evidence type="ECO:0000313" key="1">
    <source>
        <dbReference type="EMBL" id="KAK9688358.1"/>
    </source>
</evidence>
<keyword evidence="2" id="KW-1185">Reference proteome</keyword>
<dbReference type="EMBL" id="JASPKY010000594">
    <property type="protein sequence ID" value="KAK9688358.1"/>
    <property type="molecule type" value="Genomic_DNA"/>
</dbReference>
<proteinExistence type="predicted"/>
<evidence type="ECO:0000313" key="2">
    <source>
        <dbReference type="Proteomes" id="UP001458880"/>
    </source>
</evidence>
<organism evidence="1 2">
    <name type="scientific">Popillia japonica</name>
    <name type="common">Japanese beetle</name>
    <dbReference type="NCBI Taxonomy" id="7064"/>
    <lineage>
        <taxon>Eukaryota</taxon>
        <taxon>Metazoa</taxon>
        <taxon>Ecdysozoa</taxon>
        <taxon>Arthropoda</taxon>
        <taxon>Hexapoda</taxon>
        <taxon>Insecta</taxon>
        <taxon>Pterygota</taxon>
        <taxon>Neoptera</taxon>
        <taxon>Endopterygota</taxon>
        <taxon>Coleoptera</taxon>
        <taxon>Polyphaga</taxon>
        <taxon>Scarabaeiformia</taxon>
        <taxon>Scarabaeidae</taxon>
        <taxon>Rutelinae</taxon>
        <taxon>Popillia</taxon>
    </lineage>
</organism>
<gene>
    <name evidence="1" type="ORF">QE152_g35605</name>
</gene>
<comment type="caution">
    <text evidence="1">The sequence shown here is derived from an EMBL/GenBank/DDBJ whole genome shotgun (WGS) entry which is preliminary data.</text>
</comment>
<reference evidence="1 2" key="1">
    <citation type="journal article" date="2024" name="BMC Genomics">
        <title>De novo assembly and annotation of Popillia japonica's genome with initial clues to its potential as an invasive pest.</title>
        <authorList>
            <person name="Cucini C."/>
            <person name="Boschi S."/>
            <person name="Funari R."/>
            <person name="Cardaioli E."/>
            <person name="Iannotti N."/>
            <person name="Marturano G."/>
            <person name="Paoli F."/>
            <person name="Bruttini M."/>
            <person name="Carapelli A."/>
            <person name="Frati F."/>
            <person name="Nardi F."/>
        </authorList>
    </citation>
    <scope>NUCLEOTIDE SEQUENCE [LARGE SCALE GENOMIC DNA]</scope>
    <source>
        <strain evidence="1">DMR45628</strain>
    </source>
</reference>
<sequence>MDRWRQYFEELLLMHEAEGIEPVKEGNNYPQDQRGDERLVEEFVEALGMLKKGTTAGHGRITGEMLKNVGPRGIEILTAICI</sequence>